<feature type="region of interest" description="Disordered" evidence="1">
    <location>
        <begin position="275"/>
        <end position="297"/>
    </location>
</feature>
<comment type="caution">
    <text evidence="2">The sequence shown here is derived from an EMBL/GenBank/DDBJ whole genome shotgun (WGS) entry which is preliminary data.</text>
</comment>
<keyword evidence="3" id="KW-1185">Reference proteome</keyword>
<proteinExistence type="predicted"/>
<dbReference type="EMBL" id="JBANRG010000023">
    <property type="protein sequence ID" value="KAK7455165.1"/>
    <property type="molecule type" value="Genomic_DNA"/>
</dbReference>
<evidence type="ECO:0000313" key="2">
    <source>
        <dbReference type="EMBL" id="KAK7455165.1"/>
    </source>
</evidence>
<reference evidence="2 3" key="1">
    <citation type="submission" date="2024-01" db="EMBL/GenBank/DDBJ databases">
        <title>A draft genome for the cacao thread blight pathogen Marasmiellus scandens.</title>
        <authorList>
            <person name="Baruah I.K."/>
            <person name="Leung J."/>
            <person name="Bukari Y."/>
            <person name="Amoako-Attah I."/>
            <person name="Meinhardt L.W."/>
            <person name="Bailey B.A."/>
            <person name="Cohen S.P."/>
        </authorList>
    </citation>
    <scope>NUCLEOTIDE SEQUENCE [LARGE SCALE GENOMIC DNA]</scope>
    <source>
        <strain evidence="2 3">GH-19</strain>
    </source>
</reference>
<accession>A0ABR1JDT5</accession>
<dbReference type="Proteomes" id="UP001498398">
    <property type="component" value="Unassembled WGS sequence"/>
</dbReference>
<feature type="compositionally biased region" description="Polar residues" evidence="1">
    <location>
        <begin position="278"/>
        <end position="290"/>
    </location>
</feature>
<protein>
    <submittedName>
        <fullName evidence="2">Uncharacterized protein</fullName>
    </submittedName>
</protein>
<gene>
    <name evidence="2" type="ORF">VKT23_011036</name>
</gene>
<evidence type="ECO:0000256" key="1">
    <source>
        <dbReference type="SAM" id="MobiDB-lite"/>
    </source>
</evidence>
<organism evidence="2 3">
    <name type="scientific">Marasmiellus scandens</name>
    <dbReference type="NCBI Taxonomy" id="2682957"/>
    <lineage>
        <taxon>Eukaryota</taxon>
        <taxon>Fungi</taxon>
        <taxon>Dikarya</taxon>
        <taxon>Basidiomycota</taxon>
        <taxon>Agaricomycotina</taxon>
        <taxon>Agaricomycetes</taxon>
        <taxon>Agaricomycetidae</taxon>
        <taxon>Agaricales</taxon>
        <taxon>Marasmiineae</taxon>
        <taxon>Omphalotaceae</taxon>
        <taxon>Marasmiellus</taxon>
    </lineage>
</organism>
<sequence>MDSIPSGGTFVVFTLDLVASVAHLENQELTTACRELQLSQNKYVAYVRRDRGNLPMPWNRYNAFHFHPVWQGHTDPPFPIKARQVKPDMFFPILPNLYQPASCSDHKPIEPCQPLPWNDCYVSSCVGICVRCETHWTETDTLSPYQTTLMEEVRVDGQIASDNSKIYAKPHVPAPILPSGTSFVSDLSSTCEAKPMWTDEEPDMLSVRMANLLCGYYAVDERVIVQCSTDLSTVDTVNHPDELFKLLARFHKLRDQLEASRKLRQIEEARKIDDEHYSSYTVPESPPTSTHRPKPHRKLLGRCGDKLKAIVSFGWLKRLDCRNAQ</sequence>
<name>A0ABR1JDT5_9AGAR</name>
<evidence type="ECO:0000313" key="3">
    <source>
        <dbReference type="Proteomes" id="UP001498398"/>
    </source>
</evidence>